<dbReference type="CDD" id="cd00945">
    <property type="entry name" value="Aldolase_Class_I"/>
    <property type="match status" value="1"/>
</dbReference>
<evidence type="ECO:0000256" key="2">
    <source>
        <dbReference type="ARBA" id="ARBA00019014"/>
    </source>
</evidence>
<dbReference type="AlphaFoldDB" id="A0A196S3I2"/>
<dbReference type="InterPro" id="IPR036822">
    <property type="entry name" value="CutC-like_dom_sf"/>
</dbReference>
<dbReference type="STRING" id="478820.A0A196S3I2"/>
<protein>
    <recommendedName>
        <fullName evidence="2">Copper homeostasis protein cutC homolog</fullName>
    </recommendedName>
</protein>
<evidence type="ECO:0000313" key="4">
    <source>
        <dbReference type="Proteomes" id="UP000078348"/>
    </source>
</evidence>
<sequence>MLLECCIDCVESGLNAEKGGAGRVELCANLIDGGTTPSYGMIKAVKNALHIPVNVIIRPRGGDFYYNENEMEVMVEDILACKAIGVNGVVIGCLTKDGKVDMEKNRRLMEAARPLSVTFHRAIDMAQDMMEAVEACIALGVDRILTSGGCNTVMEGKDTIRAMKKLAGDKLQIMAGGGVTADNIRELVQYTGIKEVHGSARDYVFSEMEYKKQGVFMGGEKKNTQELEFKWKQTSATVVAKFVGQIADL</sequence>
<dbReference type="Proteomes" id="UP000078348">
    <property type="component" value="Unassembled WGS sequence"/>
</dbReference>
<gene>
    <name evidence="3" type="ORF">AV274_6550</name>
</gene>
<comment type="caution">
    <text evidence="3">The sequence shown here is derived from an EMBL/GenBank/DDBJ whole genome shotgun (WGS) entry which is preliminary data.</text>
</comment>
<comment type="similarity">
    <text evidence="1">Belongs to the CutC family.</text>
</comment>
<dbReference type="EMBL" id="LXWW01000580">
    <property type="protein sequence ID" value="OAO11715.1"/>
    <property type="molecule type" value="Genomic_DNA"/>
</dbReference>
<dbReference type="HAMAP" id="MF_00795">
    <property type="entry name" value="CutC"/>
    <property type="match status" value="1"/>
</dbReference>
<dbReference type="FunFam" id="3.20.20.380:FF:000001">
    <property type="entry name" value="Copper homeostasis protein CutC"/>
    <property type="match status" value="1"/>
</dbReference>
<name>A0A196S3I2_BLAHN</name>
<dbReference type="GO" id="GO:0005507">
    <property type="term" value="F:copper ion binding"/>
    <property type="evidence" value="ECO:0007669"/>
    <property type="project" value="TreeGrafter"/>
</dbReference>
<accession>A0A196S3I2</accession>
<proteinExistence type="inferred from homology"/>
<dbReference type="InterPro" id="IPR005627">
    <property type="entry name" value="CutC-like"/>
</dbReference>
<dbReference type="PANTHER" id="PTHR12598:SF0">
    <property type="entry name" value="COPPER HOMEOSTASIS PROTEIN CUTC HOMOLOG"/>
    <property type="match status" value="1"/>
</dbReference>
<evidence type="ECO:0000313" key="3">
    <source>
        <dbReference type="EMBL" id="OAO11715.1"/>
    </source>
</evidence>
<keyword evidence="4" id="KW-1185">Reference proteome</keyword>
<reference evidence="3 4" key="1">
    <citation type="submission" date="2016-05" db="EMBL/GenBank/DDBJ databases">
        <title>Nuclear genome of Blastocystis sp. subtype 1 NandII.</title>
        <authorList>
            <person name="Gentekaki E."/>
            <person name="Curtis B."/>
            <person name="Stairs C."/>
            <person name="Eme L."/>
            <person name="Herman E."/>
            <person name="Klimes V."/>
            <person name="Arias M.C."/>
            <person name="Elias M."/>
            <person name="Hilliou F."/>
            <person name="Klute M."/>
            <person name="Malik S.-B."/>
            <person name="Pightling A."/>
            <person name="Rachubinski R."/>
            <person name="Salas D."/>
            <person name="Schlacht A."/>
            <person name="Suga H."/>
            <person name="Archibald J."/>
            <person name="Ball S.G."/>
            <person name="Clark G."/>
            <person name="Dacks J."/>
            <person name="Van Der Giezen M."/>
            <person name="Tsaousis A."/>
            <person name="Roger A."/>
        </authorList>
    </citation>
    <scope>NUCLEOTIDE SEQUENCE [LARGE SCALE GENOMIC DNA]</scope>
    <source>
        <strain evidence="4">ATCC 50177 / NandII</strain>
    </source>
</reference>
<organism evidence="3 4">
    <name type="scientific">Blastocystis sp. subtype 1 (strain ATCC 50177 / NandII)</name>
    <dbReference type="NCBI Taxonomy" id="478820"/>
    <lineage>
        <taxon>Eukaryota</taxon>
        <taxon>Sar</taxon>
        <taxon>Stramenopiles</taxon>
        <taxon>Bigyra</taxon>
        <taxon>Opalozoa</taxon>
        <taxon>Opalinata</taxon>
        <taxon>Blastocystidae</taxon>
        <taxon>Blastocystis</taxon>
    </lineage>
</organism>
<dbReference type="SUPFAM" id="SSF110395">
    <property type="entry name" value="CutC-like"/>
    <property type="match status" value="1"/>
</dbReference>
<dbReference type="Pfam" id="PF03932">
    <property type="entry name" value="CutC"/>
    <property type="match status" value="1"/>
</dbReference>
<dbReference type="PANTHER" id="PTHR12598">
    <property type="entry name" value="COPPER HOMEOSTASIS PROTEIN CUTC"/>
    <property type="match status" value="1"/>
</dbReference>
<dbReference type="Gene3D" id="3.20.20.380">
    <property type="entry name" value="Copper homeostasis (CutC) domain"/>
    <property type="match status" value="1"/>
</dbReference>
<dbReference type="OrthoDB" id="7392499at2759"/>
<evidence type="ECO:0000256" key="1">
    <source>
        <dbReference type="ARBA" id="ARBA00007768"/>
    </source>
</evidence>